<name>A0A378KC89_9GAMM</name>
<keyword evidence="1" id="KW-0812">Transmembrane</keyword>
<gene>
    <name evidence="2" type="ORF">NCTC13316_03104</name>
</gene>
<dbReference type="AlphaFoldDB" id="A0A378KC89"/>
<sequence>MTCKKCNKPWLYLGIIVGYLFGFIYFAFGVYTHSQGKQKEPDRYENHSVNNLQ</sequence>
<keyword evidence="1" id="KW-1133">Transmembrane helix</keyword>
<evidence type="ECO:0000313" key="3">
    <source>
        <dbReference type="Proteomes" id="UP000254794"/>
    </source>
</evidence>
<organism evidence="2 3">
    <name type="scientific">Legionella busanensis</name>
    <dbReference type="NCBI Taxonomy" id="190655"/>
    <lineage>
        <taxon>Bacteria</taxon>
        <taxon>Pseudomonadati</taxon>
        <taxon>Pseudomonadota</taxon>
        <taxon>Gammaproteobacteria</taxon>
        <taxon>Legionellales</taxon>
        <taxon>Legionellaceae</taxon>
        <taxon>Legionella</taxon>
    </lineage>
</organism>
<evidence type="ECO:0000256" key="1">
    <source>
        <dbReference type="SAM" id="Phobius"/>
    </source>
</evidence>
<feature type="transmembrane region" description="Helical" evidence="1">
    <location>
        <begin position="12"/>
        <end position="31"/>
    </location>
</feature>
<dbReference type="EMBL" id="UGOD01000002">
    <property type="protein sequence ID" value="STX81235.1"/>
    <property type="molecule type" value="Genomic_DNA"/>
</dbReference>
<reference evidence="2 3" key="1">
    <citation type="submission" date="2018-06" db="EMBL/GenBank/DDBJ databases">
        <authorList>
            <consortium name="Pathogen Informatics"/>
            <person name="Doyle S."/>
        </authorList>
    </citation>
    <scope>NUCLEOTIDE SEQUENCE [LARGE SCALE GENOMIC DNA]</scope>
    <source>
        <strain evidence="2 3">NCTC13316</strain>
    </source>
</reference>
<accession>A0A378KC89</accession>
<dbReference type="Proteomes" id="UP000254794">
    <property type="component" value="Unassembled WGS sequence"/>
</dbReference>
<evidence type="ECO:0000313" key="2">
    <source>
        <dbReference type="EMBL" id="STX81235.1"/>
    </source>
</evidence>
<protein>
    <submittedName>
        <fullName evidence="2">Uncharacterized protein</fullName>
    </submittedName>
</protein>
<keyword evidence="1" id="KW-0472">Membrane</keyword>
<keyword evidence="3" id="KW-1185">Reference proteome</keyword>
<proteinExistence type="predicted"/>
<dbReference type="RefSeq" id="WP_160116229.1">
    <property type="nucleotide sequence ID" value="NZ_CAAAHP010000013.1"/>
</dbReference>